<dbReference type="PROSITE" id="PS50968">
    <property type="entry name" value="BIOTINYL_LIPOYL"/>
    <property type="match status" value="1"/>
</dbReference>
<comment type="function">
    <text evidence="3">The glycine cleavage system catalyzes the degradation of glycine. The H protein shuttles the methylamine group of glycine from the P protein to the T protein.</text>
</comment>
<comment type="cofactor">
    <cofactor evidence="3">
        <name>(R)-lipoate</name>
        <dbReference type="ChEBI" id="CHEBI:83088"/>
    </cofactor>
    <text evidence="3">Binds 1 lipoyl cofactor covalently.</text>
</comment>
<dbReference type="SUPFAM" id="SSF51230">
    <property type="entry name" value="Single hybrid motif"/>
    <property type="match status" value="1"/>
</dbReference>
<dbReference type="EMBL" id="JACCBA010000001">
    <property type="protein sequence ID" value="NYD44606.1"/>
    <property type="molecule type" value="Genomic_DNA"/>
</dbReference>
<organism evidence="6 7">
    <name type="scientific">Actinomadura luteofluorescens</name>
    <dbReference type="NCBI Taxonomy" id="46163"/>
    <lineage>
        <taxon>Bacteria</taxon>
        <taxon>Bacillati</taxon>
        <taxon>Actinomycetota</taxon>
        <taxon>Actinomycetes</taxon>
        <taxon>Streptosporangiales</taxon>
        <taxon>Thermomonosporaceae</taxon>
        <taxon>Actinomadura</taxon>
    </lineage>
</organism>
<sequence>MTIDEKPFAVSPGDGPVPAVLVPRTPGQTSINALIRHAVTAAARLALRRASTGGTMSDIPADLKYSDDHLWVRPDPGTGLVRVGVTDYAQQSLGDVVAVTLPGPGDTVEAGEACGDIESVKSVSDLITPLTGTVRTRNDDLPRMPELVNTDPYGRGWMFEVETDPATLDGRLAALMDARAYRDLAGA</sequence>
<evidence type="ECO:0000313" key="6">
    <source>
        <dbReference type="EMBL" id="NYD44606.1"/>
    </source>
</evidence>
<dbReference type="PANTHER" id="PTHR11715">
    <property type="entry name" value="GLYCINE CLEAVAGE SYSTEM H PROTEIN"/>
    <property type="match status" value="1"/>
</dbReference>
<dbReference type="InterPro" id="IPR033753">
    <property type="entry name" value="GCV_H/Fam206"/>
</dbReference>
<dbReference type="GO" id="GO:0005829">
    <property type="term" value="C:cytosol"/>
    <property type="evidence" value="ECO:0007669"/>
    <property type="project" value="TreeGrafter"/>
</dbReference>
<dbReference type="GO" id="GO:0009249">
    <property type="term" value="P:protein lipoylation"/>
    <property type="evidence" value="ECO:0007669"/>
    <property type="project" value="TreeGrafter"/>
</dbReference>
<dbReference type="InterPro" id="IPR017453">
    <property type="entry name" value="GCV_H_sub"/>
</dbReference>
<dbReference type="GO" id="GO:0019464">
    <property type="term" value="P:glycine decarboxylation via glycine cleavage system"/>
    <property type="evidence" value="ECO:0007669"/>
    <property type="project" value="UniProtKB-UniRule"/>
</dbReference>
<dbReference type="PANTHER" id="PTHR11715:SF3">
    <property type="entry name" value="GLYCINE CLEAVAGE SYSTEM H PROTEIN-RELATED"/>
    <property type="match status" value="1"/>
</dbReference>
<evidence type="ECO:0000259" key="5">
    <source>
        <dbReference type="PROSITE" id="PS50968"/>
    </source>
</evidence>
<gene>
    <name evidence="3" type="primary">gcvH</name>
    <name evidence="6" type="ORF">BJY14_000589</name>
</gene>
<accession>A0A7Y9EBA9</accession>
<dbReference type="RefSeq" id="WP_378310371.1">
    <property type="nucleotide sequence ID" value="NZ_JBHTFX010000001.1"/>
</dbReference>
<comment type="similarity">
    <text evidence="1 3">Belongs to the GcvH family.</text>
</comment>
<keyword evidence="2 3" id="KW-0450">Lipoyl</keyword>
<dbReference type="Gene3D" id="2.40.50.100">
    <property type="match status" value="1"/>
</dbReference>
<name>A0A7Y9EBA9_9ACTN</name>
<dbReference type="GO" id="GO:0005960">
    <property type="term" value="C:glycine cleavage complex"/>
    <property type="evidence" value="ECO:0007669"/>
    <property type="project" value="InterPro"/>
</dbReference>
<dbReference type="Pfam" id="PF01597">
    <property type="entry name" value="GCV_H"/>
    <property type="match status" value="1"/>
</dbReference>
<dbReference type="NCBIfam" id="NF002270">
    <property type="entry name" value="PRK01202.1"/>
    <property type="match status" value="1"/>
</dbReference>
<evidence type="ECO:0000256" key="2">
    <source>
        <dbReference type="ARBA" id="ARBA00022823"/>
    </source>
</evidence>
<dbReference type="CDD" id="cd06848">
    <property type="entry name" value="GCS_H"/>
    <property type="match status" value="1"/>
</dbReference>
<keyword evidence="7" id="KW-1185">Reference proteome</keyword>
<reference evidence="6 7" key="1">
    <citation type="submission" date="2020-07" db="EMBL/GenBank/DDBJ databases">
        <title>Sequencing the genomes of 1000 actinobacteria strains.</title>
        <authorList>
            <person name="Klenk H.-P."/>
        </authorList>
    </citation>
    <scope>NUCLEOTIDE SEQUENCE [LARGE SCALE GENOMIC DNA]</scope>
    <source>
        <strain evidence="6 7">DSM 40398</strain>
    </source>
</reference>
<proteinExistence type="inferred from homology"/>
<protein>
    <recommendedName>
        <fullName evidence="3">Glycine cleavage system H protein</fullName>
    </recommendedName>
</protein>
<evidence type="ECO:0000313" key="7">
    <source>
        <dbReference type="Proteomes" id="UP000529783"/>
    </source>
</evidence>
<dbReference type="Proteomes" id="UP000529783">
    <property type="component" value="Unassembled WGS sequence"/>
</dbReference>
<dbReference type="InterPro" id="IPR002930">
    <property type="entry name" value="GCV_H"/>
</dbReference>
<dbReference type="HAMAP" id="MF_00272">
    <property type="entry name" value="GcvH"/>
    <property type="match status" value="1"/>
</dbReference>
<evidence type="ECO:0000256" key="1">
    <source>
        <dbReference type="ARBA" id="ARBA00009249"/>
    </source>
</evidence>
<dbReference type="InterPro" id="IPR003016">
    <property type="entry name" value="2-oxoA_DH_lipoyl-BS"/>
</dbReference>
<feature type="modified residue" description="N6-lipoyllysine" evidence="3 4">
    <location>
        <position position="121"/>
    </location>
</feature>
<dbReference type="PROSITE" id="PS00189">
    <property type="entry name" value="LIPOYL"/>
    <property type="match status" value="1"/>
</dbReference>
<comment type="caution">
    <text evidence="6">The sequence shown here is derived from an EMBL/GenBank/DDBJ whole genome shotgun (WGS) entry which is preliminary data.</text>
</comment>
<dbReference type="InterPro" id="IPR011053">
    <property type="entry name" value="Single_hybrid_motif"/>
</dbReference>
<feature type="domain" description="Lipoyl-binding" evidence="5">
    <location>
        <begin position="80"/>
        <end position="162"/>
    </location>
</feature>
<dbReference type="InterPro" id="IPR000089">
    <property type="entry name" value="Biotin_lipoyl"/>
</dbReference>
<dbReference type="NCBIfam" id="TIGR00527">
    <property type="entry name" value="gcvH"/>
    <property type="match status" value="1"/>
</dbReference>
<dbReference type="AlphaFoldDB" id="A0A7Y9EBA9"/>
<comment type="subunit">
    <text evidence="3">The glycine cleavage system is composed of four proteins: P, T, L and H.</text>
</comment>
<evidence type="ECO:0000256" key="4">
    <source>
        <dbReference type="PIRSR" id="PIRSR617453-50"/>
    </source>
</evidence>
<evidence type="ECO:0000256" key="3">
    <source>
        <dbReference type="HAMAP-Rule" id="MF_00272"/>
    </source>
</evidence>